<sequence length="325" mass="35139">MKHLVMTTLAGLLVAAPAFAIDVKIALNGANDPETNAEAAFIEGFSEALDGTEFTVSVFPSNTLGSERERFDQIAQGLLEVNLATASTPYGMSPMMRGVALPFMFESADEFDAVMAQTDLLPMMNEPLLPNGIRLAGFNYIGMPIGIHNTSVPVTTMEDLQGLRLRALNAEQLAYIQALGASGTVVSWAEVPNAIQTGVADGYLNPPNSAIRTGHTEFLRHFTQASIAPSTRIILVSEDWYGALSDEEQAQIDAAIEAGITANREWIENWSGIVEQRHVDAGVTLSTLEEGEREDMVAATRPTWDDVMEPDHLQAFIDAVASVRD</sequence>
<dbReference type="Gene3D" id="3.40.190.170">
    <property type="entry name" value="Bacterial extracellular solute-binding protein, family 7"/>
    <property type="match status" value="1"/>
</dbReference>
<dbReference type="Pfam" id="PF03480">
    <property type="entry name" value="DctP"/>
    <property type="match status" value="1"/>
</dbReference>
<dbReference type="PANTHER" id="PTHR33376:SF7">
    <property type="entry name" value="C4-DICARBOXYLATE-BINDING PROTEIN DCTB"/>
    <property type="match status" value="1"/>
</dbReference>
<dbReference type="Proteomes" id="UP001499910">
    <property type="component" value="Unassembled WGS sequence"/>
</dbReference>
<dbReference type="EMBL" id="BAABHW010000003">
    <property type="protein sequence ID" value="GAA5075348.1"/>
    <property type="molecule type" value="Genomic_DNA"/>
</dbReference>
<dbReference type="NCBIfam" id="NF037995">
    <property type="entry name" value="TRAP_S1"/>
    <property type="match status" value="1"/>
</dbReference>
<gene>
    <name evidence="7" type="primary">dctP</name>
    <name evidence="7" type="ORF">GCM10023209_23220</name>
</gene>
<name>A0ABP9LFP4_9RHOB</name>
<keyword evidence="5" id="KW-0574">Periplasm</keyword>
<evidence type="ECO:0000256" key="1">
    <source>
        <dbReference type="ARBA" id="ARBA00004418"/>
    </source>
</evidence>
<dbReference type="RefSeq" id="WP_345229482.1">
    <property type="nucleotide sequence ID" value="NZ_BAABHW010000003.1"/>
</dbReference>
<evidence type="ECO:0000256" key="6">
    <source>
        <dbReference type="SAM" id="SignalP"/>
    </source>
</evidence>
<evidence type="ECO:0000256" key="4">
    <source>
        <dbReference type="ARBA" id="ARBA00022729"/>
    </source>
</evidence>
<protein>
    <submittedName>
        <fullName evidence="7">TRAP transporter substrate-binding protein DctP</fullName>
    </submittedName>
</protein>
<evidence type="ECO:0000313" key="7">
    <source>
        <dbReference type="EMBL" id="GAA5075348.1"/>
    </source>
</evidence>
<comment type="subcellular location">
    <subcellularLocation>
        <location evidence="1">Periplasm</location>
    </subcellularLocation>
</comment>
<accession>A0ABP9LFP4</accession>
<keyword evidence="3" id="KW-0813">Transport</keyword>
<evidence type="ECO:0000256" key="2">
    <source>
        <dbReference type="ARBA" id="ARBA00009023"/>
    </source>
</evidence>
<dbReference type="PANTHER" id="PTHR33376">
    <property type="match status" value="1"/>
</dbReference>
<dbReference type="InterPro" id="IPR018389">
    <property type="entry name" value="DctP_fam"/>
</dbReference>
<dbReference type="CDD" id="cd13603">
    <property type="entry name" value="PBP2_TRAP_Siap_TeaA_like"/>
    <property type="match status" value="1"/>
</dbReference>
<proteinExistence type="inferred from homology"/>
<dbReference type="InterPro" id="IPR038404">
    <property type="entry name" value="TRAP_DctP_sf"/>
</dbReference>
<comment type="similarity">
    <text evidence="2">Belongs to the bacterial solute-binding protein 7 family.</text>
</comment>
<reference evidence="8" key="1">
    <citation type="journal article" date="2019" name="Int. J. Syst. Evol. Microbiol.">
        <title>The Global Catalogue of Microorganisms (GCM) 10K type strain sequencing project: providing services to taxonomists for standard genome sequencing and annotation.</title>
        <authorList>
            <consortium name="The Broad Institute Genomics Platform"/>
            <consortium name="The Broad Institute Genome Sequencing Center for Infectious Disease"/>
            <person name="Wu L."/>
            <person name="Ma J."/>
        </authorList>
    </citation>
    <scope>NUCLEOTIDE SEQUENCE [LARGE SCALE GENOMIC DNA]</scope>
    <source>
        <strain evidence="8">JCM 18015</strain>
    </source>
</reference>
<evidence type="ECO:0000256" key="5">
    <source>
        <dbReference type="ARBA" id="ARBA00022764"/>
    </source>
</evidence>
<keyword evidence="4 6" id="KW-0732">Signal</keyword>
<evidence type="ECO:0000256" key="3">
    <source>
        <dbReference type="ARBA" id="ARBA00022448"/>
    </source>
</evidence>
<organism evidence="7 8">
    <name type="scientific">[Roseibacterium] beibuensis</name>
    <dbReference type="NCBI Taxonomy" id="1193142"/>
    <lineage>
        <taxon>Bacteria</taxon>
        <taxon>Pseudomonadati</taxon>
        <taxon>Pseudomonadota</taxon>
        <taxon>Alphaproteobacteria</taxon>
        <taxon>Rhodobacterales</taxon>
        <taxon>Roseobacteraceae</taxon>
        <taxon>Roseicyclus</taxon>
    </lineage>
</organism>
<evidence type="ECO:0000313" key="8">
    <source>
        <dbReference type="Proteomes" id="UP001499910"/>
    </source>
</evidence>
<keyword evidence="8" id="KW-1185">Reference proteome</keyword>
<feature type="chain" id="PRO_5047398744" evidence="6">
    <location>
        <begin position="21"/>
        <end position="325"/>
    </location>
</feature>
<comment type="caution">
    <text evidence="7">The sequence shown here is derived from an EMBL/GenBank/DDBJ whole genome shotgun (WGS) entry which is preliminary data.</text>
</comment>
<feature type="signal peptide" evidence="6">
    <location>
        <begin position="1"/>
        <end position="20"/>
    </location>
</feature>